<keyword evidence="3" id="KW-1185">Reference proteome</keyword>
<evidence type="ECO:0000313" key="2">
    <source>
        <dbReference type="EMBL" id="GAA0809934.1"/>
    </source>
</evidence>
<feature type="chain" id="PRO_5046885495" description="PEP-CTERM sorting domain-containing protein" evidence="1">
    <location>
        <begin position="23"/>
        <end position="344"/>
    </location>
</feature>
<gene>
    <name evidence="2" type="ORF">GCM10009111_00070</name>
</gene>
<evidence type="ECO:0008006" key="4">
    <source>
        <dbReference type="Google" id="ProtNLM"/>
    </source>
</evidence>
<dbReference type="EMBL" id="BAAAFA010000001">
    <property type="protein sequence ID" value="GAA0809934.1"/>
    <property type="molecule type" value="Genomic_DNA"/>
</dbReference>
<name>A0ABN1L1X7_9GAMM</name>
<keyword evidence="1" id="KW-0732">Signal</keyword>
<accession>A0ABN1L1X7</accession>
<dbReference type="Proteomes" id="UP001500021">
    <property type="component" value="Unassembled WGS sequence"/>
</dbReference>
<sequence>MKYVSQALLFFMLILLSNISKATTMCSTSDVTLTDVQLVPEVQVDPFPNPPSTTIPTTNSSDCVGLLSGNDKPYPSGGGSHNIGEYGDGLLNGAVQTGGNTDDSLAPFNKLFDPFYNESDPLDPFELDGSEGYNPDLAFILPSDLQDLDGANDGNSYKTDPGWVYLGKEEGEGFDYATAGKGLLGETNVGSVVDISFSCAVGSIGGECVSGAWSVMPDYNIANTLFDLFGDGVFDHLALVFKTGNVCEKEEGEKGKPDCEKGSNFAIYDFNFNILLGGGLDLSMPYNLGGAFDLDTAFGGKGISHISVWARDPAFSKEIPEPKSTMLLIIAFILLTLRHRAQRK</sequence>
<proteinExistence type="predicted"/>
<organism evidence="2 3">
    <name type="scientific">Colwellia asteriadis</name>
    <dbReference type="NCBI Taxonomy" id="517723"/>
    <lineage>
        <taxon>Bacteria</taxon>
        <taxon>Pseudomonadati</taxon>
        <taxon>Pseudomonadota</taxon>
        <taxon>Gammaproteobacteria</taxon>
        <taxon>Alteromonadales</taxon>
        <taxon>Colwelliaceae</taxon>
        <taxon>Colwellia</taxon>
    </lineage>
</organism>
<protein>
    <recommendedName>
        <fullName evidence="4">PEP-CTERM sorting domain-containing protein</fullName>
    </recommendedName>
</protein>
<comment type="caution">
    <text evidence="2">The sequence shown here is derived from an EMBL/GenBank/DDBJ whole genome shotgun (WGS) entry which is preliminary data.</text>
</comment>
<dbReference type="RefSeq" id="WP_343813418.1">
    <property type="nucleotide sequence ID" value="NZ_BAAAFA010000001.1"/>
</dbReference>
<feature type="signal peptide" evidence="1">
    <location>
        <begin position="1"/>
        <end position="22"/>
    </location>
</feature>
<reference evidence="2 3" key="1">
    <citation type="journal article" date="2019" name="Int. J. Syst. Evol. Microbiol.">
        <title>The Global Catalogue of Microorganisms (GCM) 10K type strain sequencing project: providing services to taxonomists for standard genome sequencing and annotation.</title>
        <authorList>
            <consortium name="The Broad Institute Genomics Platform"/>
            <consortium name="The Broad Institute Genome Sequencing Center for Infectious Disease"/>
            <person name="Wu L."/>
            <person name="Ma J."/>
        </authorList>
    </citation>
    <scope>NUCLEOTIDE SEQUENCE [LARGE SCALE GENOMIC DNA]</scope>
    <source>
        <strain evidence="2 3">JCM 15608</strain>
    </source>
</reference>
<evidence type="ECO:0000256" key="1">
    <source>
        <dbReference type="SAM" id="SignalP"/>
    </source>
</evidence>
<evidence type="ECO:0000313" key="3">
    <source>
        <dbReference type="Proteomes" id="UP001500021"/>
    </source>
</evidence>